<accession>A0ACC6L263</accession>
<gene>
    <name evidence="1" type="ORF">J2X78_004090</name>
</gene>
<reference evidence="1" key="1">
    <citation type="submission" date="2023-07" db="EMBL/GenBank/DDBJ databases">
        <title>Sorghum-associated microbial communities from plants grown in Nebraska, USA.</title>
        <authorList>
            <person name="Schachtman D."/>
        </authorList>
    </citation>
    <scope>NUCLEOTIDE SEQUENCE</scope>
    <source>
        <strain evidence="1">2697</strain>
    </source>
</reference>
<dbReference type="Proteomes" id="UP001246858">
    <property type="component" value="Unassembled WGS sequence"/>
</dbReference>
<evidence type="ECO:0000313" key="1">
    <source>
        <dbReference type="EMBL" id="MDR6785505.1"/>
    </source>
</evidence>
<comment type="caution">
    <text evidence="1">The sequence shown here is derived from an EMBL/GenBank/DDBJ whole genome shotgun (WGS) entry which is preliminary data.</text>
</comment>
<sequence>MKLTALILITGILQVSASTYAQRISLSERNVSLTTILDRISTQTGYDFLFDSVNLKNLNNLSVKAENEELKNVLSRMLEPRNLVFSIKSNTVIIKEAERSFLDKVSSLFAAINVTGRVLDQEDKPLPGITVTVAGSKKSVSTDREGRFQLSNVDEQATLQFTSIGYEPLEISLNGRTTLTVAMKPSSTALNEVVMVGYGTTRRKDLTGSVASVSANEINNTPLVAIDQALAGKAMGVQVTQSDGAPGGVARIRIRGGASLLGGNDPLYIIDGVQVQVSNSYVSTGFEVQNPIAGLGKISLAAGDDLYSGLRSNFGRGVNTLAGLNINDIESIDILKDASATAIYGSRAANGVVIITTKKGKKNEKPVLEANYYTALSKAISQKVLNADQYRQVFLEGSRNLNARLAANNLPADASASAYLADPSLLGTANTDWLDMVLRTGIAQNADVSVRGGGSGSSYYMSLGYNKNKGTIVGTDFSRIAGKINLINELSEKLRLIANLDMGFTKNNITNGAYGAAILAPPTFAPYNADGSLQTFNSAVFAGSTAGSSGIVNPLAMLQATNFSEGNTMLGSLALEYDILKDLKFRATASINNSGNNQLNYQPSSVTVINQGGVGITQTNAGIGGQSQTRNRDMFYETNLTWDKQFNENHRLNILGGSTWQKTTFKSFGANGQGYPDDFFLNGLSSAAVFLKPTASESYASMLSFYLRANYAFKNRYLLTLTGRSDASSKFPKNTRVFYTPSFGLAWRLKEESFLKKVEWVDELKIRASAGYTGNQNLGNNLFYTLFTPVSLAGTNALVVSQLGNDLLKPERTLQKDLGLDISVFNGRISASVGYYEKHTKGVLLPSQIPGSSGFGSVYMNKAAINNKGLELELRGTLVKGKDFGWNLALNVSANRSRLGELNRLLPNANSLGTTGNPVNIGEAIGNTALIPGEPLGQIFGTVFTGLIRTQAELDAVRANPNAFPTFFGGTTASYYGIGSPVFTSYLDMYGAAAGALGFAPARVRIGSGQPKFYGGMTHTFNYKRLSVTALFTYSYGGDLLYLPESNTFGLADMSNRITRVMLPYYTAENPGSNRPTLMLKEGNNYSGFSGTSTMSVFDASYIKLKTINITYTLPQAWVAKVGIKGGQIYLSGANLFAVTKYPGPDPEVSNDPYSIQGGFTDDGAYPQSRQYSMGLRFSF</sequence>
<keyword evidence="2" id="KW-1185">Reference proteome</keyword>
<evidence type="ECO:0000313" key="2">
    <source>
        <dbReference type="Proteomes" id="UP001246858"/>
    </source>
</evidence>
<organism evidence="1 2">
    <name type="scientific">Pedobacter africanus</name>
    <dbReference type="NCBI Taxonomy" id="151894"/>
    <lineage>
        <taxon>Bacteria</taxon>
        <taxon>Pseudomonadati</taxon>
        <taxon>Bacteroidota</taxon>
        <taxon>Sphingobacteriia</taxon>
        <taxon>Sphingobacteriales</taxon>
        <taxon>Sphingobacteriaceae</taxon>
        <taxon>Pedobacter</taxon>
    </lineage>
</organism>
<name>A0ACC6L263_9SPHI</name>
<proteinExistence type="predicted"/>
<dbReference type="EMBL" id="JAVDTF010000004">
    <property type="protein sequence ID" value="MDR6785505.1"/>
    <property type="molecule type" value="Genomic_DNA"/>
</dbReference>
<protein>
    <submittedName>
        <fullName evidence="1">TonB-linked SusC/RagA family outer membrane protein</fullName>
    </submittedName>
</protein>